<dbReference type="InterPro" id="IPR029058">
    <property type="entry name" value="AB_hydrolase_fold"/>
</dbReference>
<name>A0ABQ7ATI1_BRACR</name>
<reference evidence="2 3" key="1">
    <citation type="journal article" date="2020" name="BMC Genomics">
        <title>Intraspecific diversification of the crop wild relative Brassica cretica Lam. using demographic model selection.</title>
        <authorList>
            <person name="Kioukis A."/>
            <person name="Michalopoulou V.A."/>
            <person name="Briers L."/>
            <person name="Pirintsos S."/>
            <person name="Studholme D.J."/>
            <person name="Pavlidis P."/>
            <person name="Sarris P.F."/>
        </authorList>
    </citation>
    <scope>NUCLEOTIDE SEQUENCE [LARGE SCALE GENOMIC DNA]</scope>
    <source>
        <strain evidence="3">cv. PFS-1207/04</strain>
    </source>
</reference>
<organism evidence="2 3">
    <name type="scientific">Brassica cretica</name>
    <name type="common">Mustard</name>
    <dbReference type="NCBI Taxonomy" id="69181"/>
    <lineage>
        <taxon>Eukaryota</taxon>
        <taxon>Viridiplantae</taxon>
        <taxon>Streptophyta</taxon>
        <taxon>Embryophyta</taxon>
        <taxon>Tracheophyta</taxon>
        <taxon>Spermatophyta</taxon>
        <taxon>Magnoliopsida</taxon>
        <taxon>eudicotyledons</taxon>
        <taxon>Gunneridae</taxon>
        <taxon>Pentapetalae</taxon>
        <taxon>rosids</taxon>
        <taxon>malvids</taxon>
        <taxon>Brassicales</taxon>
        <taxon>Brassicaceae</taxon>
        <taxon>Brassiceae</taxon>
        <taxon>Brassica</taxon>
    </lineage>
</organism>
<dbReference type="EMBL" id="QGKV02001556">
    <property type="protein sequence ID" value="KAF3517391.1"/>
    <property type="molecule type" value="Genomic_DNA"/>
</dbReference>
<gene>
    <name evidence="2" type="ORF">DY000_02063811</name>
</gene>
<dbReference type="InterPro" id="IPR001563">
    <property type="entry name" value="Peptidase_S10"/>
</dbReference>
<dbReference type="SUPFAM" id="SSF53474">
    <property type="entry name" value="alpha/beta-Hydrolases"/>
    <property type="match status" value="1"/>
</dbReference>
<sequence>MGEEELSKASRVVLYVLEKKTKRCLADDSPLNKFLLAIELHWCWSGGRSAIVLLFIKSERNPEEDPLVLWLTQSNSTGPLAMKLDVYNGTLPSLVSTTYSWTKVTTNYINGHRSLIFSGDHYMTVPYLGTQTWIRSLNYSIVDDWRPWMINDEIAGEVDTQQSLNQRKAPSCFKGGSIANLCKKGEWPSCKKREEIVIP</sequence>
<evidence type="ECO:0000313" key="3">
    <source>
        <dbReference type="Proteomes" id="UP000266723"/>
    </source>
</evidence>
<accession>A0ABQ7ATI1</accession>
<dbReference type="Proteomes" id="UP000266723">
    <property type="component" value="Unassembled WGS sequence"/>
</dbReference>
<dbReference type="Gene3D" id="3.40.50.11320">
    <property type="match status" value="1"/>
</dbReference>
<comment type="caution">
    <text evidence="2">The sequence shown here is derived from an EMBL/GenBank/DDBJ whole genome shotgun (WGS) entry which is preliminary data.</text>
</comment>
<evidence type="ECO:0000313" key="2">
    <source>
        <dbReference type="EMBL" id="KAF3517391.1"/>
    </source>
</evidence>
<evidence type="ECO:0000256" key="1">
    <source>
        <dbReference type="ARBA" id="ARBA00009431"/>
    </source>
</evidence>
<protein>
    <submittedName>
        <fullName evidence="2">Uncharacterized protein</fullName>
    </submittedName>
</protein>
<comment type="similarity">
    <text evidence="1">Belongs to the peptidase S10 family.</text>
</comment>
<proteinExistence type="inferred from homology"/>
<dbReference type="Pfam" id="PF00450">
    <property type="entry name" value="Peptidase_S10"/>
    <property type="match status" value="1"/>
</dbReference>
<keyword evidence="3" id="KW-1185">Reference proteome</keyword>